<evidence type="ECO:0000256" key="7">
    <source>
        <dbReference type="SAM" id="SignalP"/>
    </source>
</evidence>
<protein>
    <recommendedName>
        <fullName evidence="8">Peptidase M48 domain-containing protein</fullName>
    </recommendedName>
</protein>
<evidence type="ECO:0000256" key="1">
    <source>
        <dbReference type="ARBA" id="ARBA00001947"/>
    </source>
</evidence>
<keyword evidence="7" id="KW-0732">Signal</keyword>
<evidence type="ECO:0000256" key="5">
    <source>
        <dbReference type="ARBA" id="ARBA00022833"/>
    </source>
</evidence>
<evidence type="ECO:0000256" key="3">
    <source>
        <dbReference type="ARBA" id="ARBA00022723"/>
    </source>
</evidence>
<dbReference type="GO" id="GO:0004222">
    <property type="term" value="F:metalloendopeptidase activity"/>
    <property type="evidence" value="ECO:0007669"/>
    <property type="project" value="InterPro"/>
</dbReference>
<dbReference type="STRING" id="1565605.PG1C_12205"/>
<keyword evidence="5" id="KW-0862">Zinc</keyword>
<dbReference type="Gene3D" id="3.30.2010.10">
    <property type="entry name" value="Metalloproteases ('zincins'), catalytic domain"/>
    <property type="match status" value="1"/>
</dbReference>
<organism evidence="9 10">
    <name type="scientific">Rugosibacter aromaticivorans</name>
    <dbReference type="NCBI Taxonomy" id="1565605"/>
    <lineage>
        <taxon>Bacteria</taxon>
        <taxon>Pseudomonadati</taxon>
        <taxon>Pseudomonadota</taxon>
        <taxon>Betaproteobacteria</taxon>
        <taxon>Nitrosomonadales</taxon>
        <taxon>Sterolibacteriaceae</taxon>
        <taxon>Rugosibacter</taxon>
    </lineage>
</organism>
<dbReference type="Pfam" id="PF01435">
    <property type="entry name" value="Peptidase_M48"/>
    <property type="match status" value="1"/>
</dbReference>
<evidence type="ECO:0000313" key="10">
    <source>
        <dbReference type="Proteomes" id="UP000061603"/>
    </source>
</evidence>
<evidence type="ECO:0000259" key="8">
    <source>
        <dbReference type="Pfam" id="PF01435"/>
    </source>
</evidence>
<dbReference type="KEGG" id="rbu:PG1C_12205"/>
<dbReference type="PANTHER" id="PTHR22726:SF1">
    <property type="entry name" value="METALLOENDOPEPTIDASE OMA1, MITOCHONDRIAL"/>
    <property type="match status" value="1"/>
</dbReference>
<dbReference type="Gene3D" id="1.25.40.10">
    <property type="entry name" value="Tetratricopeptide repeat domain"/>
    <property type="match status" value="1"/>
</dbReference>
<dbReference type="HOGENOM" id="CLU_030556_1_0_4"/>
<name>A0A0C5JAQ7_9PROT</name>
<dbReference type="GO" id="GO:0016020">
    <property type="term" value="C:membrane"/>
    <property type="evidence" value="ECO:0007669"/>
    <property type="project" value="TreeGrafter"/>
</dbReference>
<evidence type="ECO:0000256" key="2">
    <source>
        <dbReference type="ARBA" id="ARBA00022670"/>
    </source>
</evidence>
<accession>A0A0C5JAQ7</accession>
<dbReference type="GO" id="GO:0046872">
    <property type="term" value="F:metal ion binding"/>
    <property type="evidence" value="ECO:0007669"/>
    <property type="project" value="UniProtKB-KW"/>
</dbReference>
<dbReference type="PANTHER" id="PTHR22726">
    <property type="entry name" value="METALLOENDOPEPTIDASE OMA1"/>
    <property type="match status" value="1"/>
</dbReference>
<gene>
    <name evidence="9" type="ORF">PG1C_12205</name>
</gene>
<dbReference type="AlphaFoldDB" id="A0A0C5JAQ7"/>
<keyword evidence="2" id="KW-0645">Protease</keyword>
<feature type="chain" id="PRO_5002178681" description="Peptidase M48 domain-containing protein" evidence="7">
    <location>
        <begin position="23"/>
        <end position="482"/>
    </location>
</feature>
<keyword evidence="10" id="KW-1185">Reference proteome</keyword>
<keyword evidence="6" id="KW-0482">Metalloprotease</keyword>
<dbReference type="InterPro" id="IPR001915">
    <property type="entry name" value="Peptidase_M48"/>
</dbReference>
<dbReference type="EMBL" id="CP010554">
    <property type="protein sequence ID" value="AJP48980.1"/>
    <property type="molecule type" value="Genomic_DNA"/>
</dbReference>
<dbReference type="InterPro" id="IPR051156">
    <property type="entry name" value="Mito/Outer_Membr_Metalloprot"/>
</dbReference>
<evidence type="ECO:0000313" key="9">
    <source>
        <dbReference type="EMBL" id="AJP48980.1"/>
    </source>
</evidence>
<dbReference type="InterPro" id="IPR011990">
    <property type="entry name" value="TPR-like_helical_dom_sf"/>
</dbReference>
<dbReference type="PATRIC" id="fig|1565605.3.peg.2590"/>
<evidence type="ECO:0000256" key="4">
    <source>
        <dbReference type="ARBA" id="ARBA00022801"/>
    </source>
</evidence>
<evidence type="ECO:0000256" key="6">
    <source>
        <dbReference type="ARBA" id="ARBA00023049"/>
    </source>
</evidence>
<feature type="signal peptide" evidence="7">
    <location>
        <begin position="1"/>
        <end position="22"/>
    </location>
</feature>
<reference evidence="9 10" key="1">
    <citation type="journal article" date="2015" name="Genome Announc.">
        <title>Complete Genome Sequence of a Novel Bacterium within the Family Rhodocyclaceae That Degrades Polycyclic Aromatic Hydrocarbons.</title>
        <authorList>
            <person name="Singleton D.R."/>
            <person name="Dickey A.N."/>
            <person name="Scholl E.H."/>
            <person name="Wright F.A."/>
            <person name="Aitken M.D."/>
        </authorList>
    </citation>
    <scope>NUCLEOTIDE SEQUENCE [LARGE SCALE GENOMIC DNA]</scope>
    <source>
        <strain evidence="10">PG1-Ca6</strain>
    </source>
</reference>
<comment type="cofactor">
    <cofactor evidence="1">
        <name>Zn(2+)</name>
        <dbReference type="ChEBI" id="CHEBI:29105"/>
    </cofactor>
</comment>
<dbReference type="SUPFAM" id="SSF48452">
    <property type="entry name" value="TPR-like"/>
    <property type="match status" value="1"/>
</dbReference>
<proteinExistence type="predicted"/>
<keyword evidence="4" id="KW-0378">Hydrolase</keyword>
<sequence length="482" mass="52876">MRPCLPLLCLALACAMPPPLLADDLPDLGDVAQADMSPAMERRIGEQVLNELRHDPSWLGDAEVNAYLNRLGNRLAGHVEGGRLTIELFALRDATLNAFAVPGGVIGVHTGLILAAESESELASVIAHEISHLTQHHQARMMSKAGQGQIASIAALVVAVLAARSNPDLAMGAATAGQAASIQNQLNYSRDFEREADRIGLELLERSGFDIRGMESFFERLQKYGRLYDNNAPGYLRTHPLTTERLADIGNRIQGRPYKQVPDSLEFQLIRAKLRAQEGTAQDAVTYFASQLKNHTFSGDEAAVHYGLSQSYARAGNLAAAERSLEAIRRFKVESPLFLTLAADLRLKQNDAPAAANILRAAYSRYPQERAVVYALIETLLTVRQPQEALKVATDDLLGHATDATVHALQAKTYAALGQRLQQHRAQAEAYALDGRLDEAVGQLELAQKAGDGSFYEQSQVDARLREFRARREEEKRLAKEK</sequence>
<keyword evidence="3" id="KW-0479">Metal-binding</keyword>
<dbReference type="Proteomes" id="UP000061603">
    <property type="component" value="Chromosome"/>
</dbReference>
<feature type="domain" description="Peptidase M48" evidence="8">
    <location>
        <begin position="65"/>
        <end position="251"/>
    </location>
</feature>
<dbReference type="GO" id="GO:0051603">
    <property type="term" value="P:proteolysis involved in protein catabolic process"/>
    <property type="evidence" value="ECO:0007669"/>
    <property type="project" value="TreeGrafter"/>
</dbReference>